<dbReference type="EMBL" id="BROQ01000038">
    <property type="protein sequence ID" value="GKZ21365.1"/>
    <property type="molecule type" value="Genomic_DNA"/>
</dbReference>
<name>A0A9W6DMZ4_9EURO</name>
<evidence type="ECO:0000259" key="1">
    <source>
        <dbReference type="PROSITE" id="PS51186"/>
    </source>
</evidence>
<dbReference type="PROSITE" id="PS51186">
    <property type="entry name" value="GNAT"/>
    <property type="match status" value="1"/>
</dbReference>
<dbReference type="PANTHER" id="PTHR42791">
    <property type="entry name" value="GNAT FAMILY ACETYLTRANSFERASE"/>
    <property type="match status" value="1"/>
</dbReference>
<dbReference type="SUPFAM" id="SSF55729">
    <property type="entry name" value="Acyl-CoA N-acyltransferases (Nat)"/>
    <property type="match status" value="1"/>
</dbReference>
<dbReference type="Proteomes" id="UP001143548">
    <property type="component" value="Unassembled WGS sequence"/>
</dbReference>
<comment type="caution">
    <text evidence="2">The sequence shown here is derived from an EMBL/GenBank/DDBJ whole genome shotgun (WGS) entry which is preliminary data.</text>
</comment>
<organism evidence="2 3">
    <name type="scientific">Aspergillus brasiliensis</name>
    <dbReference type="NCBI Taxonomy" id="319629"/>
    <lineage>
        <taxon>Eukaryota</taxon>
        <taxon>Fungi</taxon>
        <taxon>Dikarya</taxon>
        <taxon>Ascomycota</taxon>
        <taxon>Pezizomycotina</taxon>
        <taxon>Eurotiomycetes</taxon>
        <taxon>Eurotiomycetidae</taxon>
        <taxon>Eurotiales</taxon>
        <taxon>Aspergillaceae</taxon>
        <taxon>Aspergillus</taxon>
        <taxon>Aspergillus subgen. Circumdati</taxon>
    </lineage>
</organism>
<gene>
    <name evidence="2" type="ORF">AbraCBS73388_007043</name>
</gene>
<dbReference type="AlphaFoldDB" id="A0A9W6DMZ4"/>
<dbReference type="PANTHER" id="PTHR42791:SF17">
    <property type="entry name" value="ACETYLTRANSFERASE, GNAT FAMILY FAMILY (AFU_ORTHOLOGUE AFUA_8G05690)"/>
    <property type="match status" value="1"/>
</dbReference>
<dbReference type="GO" id="GO:0016747">
    <property type="term" value="F:acyltransferase activity, transferring groups other than amino-acyl groups"/>
    <property type="evidence" value="ECO:0007669"/>
    <property type="project" value="InterPro"/>
</dbReference>
<proteinExistence type="predicted"/>
<dbReference type="CDD" id="cd04301">
    <property type="entry name" value="NAT_SF"/>
    <property type="match status" value="1"/>
</dbReference>
<dbReference type="InterPro" id="IPR052523">
    <property type="entry name" value="Trichothecene_AcTrans"/>
</dbReference>
<dbReference type="Pfam" id="PF00583">
    <property type="entry name" value="Acetyltransf_1"/>
    <property type="match status" value="1"/>
</dbReference>
<dbReference type="InterPro" id="IPR000182">
    <property type="entry name" value="GNAT_dom"/>
</dbReference>
<accession>A0A9W6DMZ4</accession>
<dbReference type="InterPro" id="IPR016181">
    <property type="entry name" value="Acyl_CoA_acyltransferase"/>
</dbReference>
<sequence length="231" mass="26505">MLQTLPCTPSDAHALATLYLQCFNTPTDQRLWPNTPEIHAWWVASFTRKLTEGVNKYHILKVIDTEKNNELAGFLEWILPAPPVNDNEKKDKEEEGKDDEFEELVATYPSNVGDLDFLKEVLEQMKTVTGGIMGKRRFYFLNIIGTNPEYRRRGVASEMIQWGTDRADEEGLETFVISAPMARPVYQKHGFELVREGEAFGDFVPWYMVRKPKIIKTKEEKGAGAGYAKWL</sequence>
<evidence type="ECO:0000313" key="3">
    <source>
        <dbReference type="Proteomes" id="UP001143548"/>
    </source>
</evidence>
<protein>
    <recommendedName>
        <fullName evidence="1">N-acetyltransferase domain-containing protein</fullName>
    </recommendedName>
</protein>
<feature type="domain" description="N-acetyltransferase" evidence="1">
    <location>
        <begin position="61"/>
        <end position="213"/>
    </location>
</feature>
<dbReference type="Gene3D" id="3.40.630.30">
    <property type="match status" value="1"/>
</dbReference>
<reference evidence="2" key="1">
    <citation type="submission" date="2022-07" db="EMBL/GenBank/DDBJ databases">
        <title>Taxonomy of Aspergillus series Nigri: significant species reduction supported by multi-species coalescent approaches.</title>
        <authorList>
            <person name="Bian C."/>
            <person name="Kusuya Y."/>
            <person name="Sklenar F."/>
            <person name="D'hooge E."/>
            <person name="Yaguchi T."/>
            <person name="Takahashi H."/>
            <person name="Hubka V."/>
        </authorList>
    </citation>
    <scope>NUCLEOTIDE SEQUENCE</scope>
    <source>
        <strain evidence="2">CBS 733.88</strain>
    </source>
</reference>
<evidence type="ECO:0000313" key="2">
    <source>
        <dbReference type="EMBL" id="GKZ21365.1"/>
    </source>
</evidence>